<reference evidence="4" key="2">
    <citation type="submission" date="2017-02" db="EMBL/GenBank/DDBJ databases">
        <authorList>
            <person name="Varghese N."/>
            <person name="Submissions S."/>
        </authorList>
    </citation>
    <scope>NUCLEOTIDE SEQUENCE [LARGE SCALE GENOMIC DNA]</scope>
    <source>
        <strain evidence="4">UM2</strain>
    </source>
</reference>
<evidence type="ECO:0000256" key="1">
    <source>
        <dbReference type="SAM" id="MobiDB-lite"/>
    </source>
</evidence>
<gene>
    <name evidence="2" type="ORF">SAMN06295920_1091</name>
    <name evidence="3" type="ORF">SAMN06295920_1271</name>
</gene>
<evidence type="ECO:0000313" key="2">
    <source>
        <dbReference type="EMBL" id="SKB93249.1"/>
    </source>
</evidence>
<organism evidence="2 4">
    <name type="scientific">Rhizorhabdus histidinilytica</name>
    <dbReference type="NCBI Taxonomy" id="439228"/>
    <lineage>
        <taxon>Bacteria</taxon>
        <taxon>Pseudomonadati</taxon>
        <taxon>Pseudomonadota</taxon>
        <taxon>Alphaproteobacteria</taxon>
        <taxon>Sphingomonadales</taxon>
        <taxon>Sphingomonadaceae</taxon>
        <taxon>Rhizorhabdus</taxon>
    </lineage>
</organism>
<evidence type="ECO:0000313" key="4">
    <source>
        <dbReference type="Proteomes" id="UP000189818"/>
    </source>
</evidence>
<proteinExistence type="predicted"/>
<feature type="region of interest" description="Disordered" evidence="1">
    <location>
        <begin position="28"/>
        <end position="47"/>
    </location>
</feature>
<dbReference type="AlphaFoldDB" id="A0A1T5FAQ8"/>
<name>A0A1T5FAQ8_9SPHN</name>
<evidence type="ECO:0000313" key="3">
    <source>
        <dbReference type="EMBL" id="SKC14253.1"/>
    </source>
</evidence>
<dbReference type="EMBL" id="FUYM01000027">
    <property type="protein sequence ID" value="SKC14253.1"/>
    <property type="molecule type" value="Genomic_DNA"/>
</dbReference>
<accession>A0A1T5FAQ8</accession>
<feature type="non-terminal residue" evidence="2">
    <location>
        <position position="1"/>
    </location>
</feature>
<sequence>AYEENFMGIVFDPEEMIAAYEAGTPLDQITRRPTLPTGMSPWDMHRE</sequence>
<reference evidence="2" key="1">
    <citation type="submission" date="2017-02" db="EMBL/GenBank/DDBJ databases">
        <authorList>
            <person name="Peterson S.W."/>
        </authorList>
    </citation>
    <scope>NUCLEOTIDE SEQUENCE [LARGE SCALE GENOMIC DNA]</scope>
    <source>
        <strain evidence="2">UM2</strain>
    </source>
</reference>
<protein>
    <submittedName>
        <fullName evidence="2">Uncharacterized protein</fullName>
    </submittedName>
</protein>
<keyword evidence="4" id="KW-1185">Reference proteome</keyword>
<dbReference type="EMBL" id="FUYM01000009">
    <property type="protein sequence ID" value="SKB93249.1"/>
    <property type="molecule type" value="Genomic_DNA"/>
</dbReference>
<dbReference type="Proteomes" id="UP000189818">
    <property type="component" value="Unassembled WGS sequence"/>
</dbReference>
<dbReference type="STRING" id="439228.SAMN06295920_1091"/>